<dbReference type="Proteomes" id="UP000023268">
    <property type="component" value="Unassembled WGS sequence"/>
</dbReference>
<keyword evidence="4" id="KW-0697">Rotamase</keyword>
<comment type="catalytic activity">
    <reaction evidence="1">
        <text>[protein]-peptidylproline (omega=180) = [protein]-peptidylproline (omega=0)</text>
        <dbReference type="Rhea" id="RHEA:16237"/>
        <dbReference type="Rhea" id="RHEA-COMP:10747"/>
        <dbReference type="Rhea" id="RHEA-COMP:10748"/>
        <dbReference type="ChEBI" id="CHEBI:83833"/>
        <dbReference type="ChEBI" id="CHEBI:83834"/>
        <dbReference type="EC" id="5.2.1.8"/>
    </reaction>
</comment>
<dbReference type="PANTHER" id="PTHR47245:SF2">
    <property type="entry name" value="PEPTIDYL-PROLYL CIS-TRANS ISOMERASE HP_0175-RELATED"/>
    <property type="match status" value="1"/>
</dbReference>
<evidence type="ECO:0000313" key="8">
    <source>
        <dbReference type="EMBL" id="EYC51959.1"/>
    </source>
</evidence>
<keyword evidence="6" id="KW-0732">Signal</keyword>
<sequence length="318" mass="34621">MQPQALRFRFLLATLCCASLAGLSACGDKDTPKAASQVAAKVGSDEISVHQINQILSQTNTRNASPQEISLMGRAILERLIDQQIAVTQALEKKLNRTPEVVTQLEASRREILASAYLRQVTSNIPPPTDEEIRAYFNTHPQLFSRRRVFRVQEIVTAPTPGLAEQLAAFTKIDKPVEVASAWLKARNIPHTGGSATRSAEQIPLDILPAIHAMTDGQAIVLTSESTLTLLQLLASQSIPVSETVAFPRIAQFLSNQRITEAVTRDLQELRSSTKVVYVGEFSQPAATEQPPSLPEQRPSASTETPRTALDKGVAGLK</sequence>
<comment type="similarity">
    <text evidence="2">Belongs to the PpiC/parvulin rotamase family.</text>
</comment>
<dbReference type="PROSITE" id="PS51257">
    <property type="entry name" value="PROKAR_LIPOPROTEIN"/>
    <property type="match status" value="1"/>
</dbReference>
<dbReference type="NCBIfam" id="TIGR02925">
    <property type="entry name" value="cis_trans_EpsD"/>
    <property type="match status" value="1"/>
</dbReference>
<evidence type="ECO:0000259" key="7">
    <source>
        <dbReference type="Pfam" id="PF13145"/>
    </source>
</evidence>
<dbReference type="eggNOG" id="COG0760">
    <property type="taxonomic scope" value="Bacteria"/>
</dbReference>
<dbReference type="EMBL" id="JEMG01000001">
    <property type="protein sequence ID" value="EYC51959.1"/>
    <property type="molecule type" value="Genomic_DNA"/>
</dbReference>
<evidence type="ECO:0000256" key="3">
    <source>
        <dbReference type="ARBA" id="ARBA00013194"/>
    </source>
</evidence>
<feature type="domain" description="PpiC" evidence="7">
    <location>
        <begin position="128"/>
        <end position="233"/>
    </location>
</feature>
<dbReference type="STRING" id="1458275.AZ34_13425"/>
<accession>A0A016XIN4</accession>
<evidence type="ECO:0000256" key="2">
    <source>
        <dbReference type="ARBA" id="ARBA00007656"/>
    </source>
</evidence>
<protein>
    <recommendedName>
        <fullName evidence="3">peptidylprolyl isomerase</fullName>
        <ecNumber evidence="3">5.2.1.8</ecNumber>
    </recommendedName>
</protein>
<dbReference type="EC" id="5.2.1.8" evidence="3"/>
<organism evidence="8 9">
    <name type="scientific">Hylemonella gracilis str. Niagara R</name>
    <dbReference type="NCBI Taxonomy" id="1458275"/>
    <lineage>
        <taxon>Bacteria</taxon>
        <taxon>Pseudomonadati</taxon>
        <taxon>Pseudomonadota</taxon>
        <taxon>Betaproteobacteria</taxon>
        <taxon>Burkholderiales</taxon>
        <taxon>Comamonadaceae</taxon>
        <taxon>Hylemonella</taxon>
    </lineage>
</organism>
<feature type="chain" id="PRO_5001492517" description="peptidylprolyl isomerase" evidence="6">
    <location>
        <begin position="22"/>
        <end position="318"/>
    </location>
</feature>
<evidence type="ECO:0000256" key="5">
    <source>
        <dbReference type="SAM" id="MobiDB-lite"/>
    </source>
</evidence>
<reference evidence="8 9" key="1">
    <citation type="submission" date="2014-02" db="EMBL/GenBank/DDBJ databases">
        <title>Draft Genome of Hylemonella gracilis isolated from the Niagara River.</title>
        <authorList>
            <person name="Pawlowski D.R."/>
            <person name="Koudelka G.B."/>
        </authorList>
    </citation>
    <scope>NUCLEOTIDE SEQUENCE [LARGE SCALE GENOMIC DNA]</scope>
    <source>
        <strain evidence="8 9">Niagara R</strain>
    </source>
</reference>
<dbReference type="GO" id="GO:0003755">
    <property type="term" value="F:peptidyl-prolyl cis-trans isomerase activity"/>
    <property type="evidence" value="ECO:0007669"/>
    <property type="project" value="UniProtKB-KW"/>
</dbReference>
<dbReference type="OrthoDB" id="5564407at2"/>
<dbReference type="Pfam" id="PF13145">
    <property type="entry name" value="Rotamase_2"/>
    <property type="match status" value="1"/>
</dbReference>
<dbReference type="InterPro" id="IPR027304">
    <property type="entry name" value="Trigger_fact/SurA_dom_sf"/>
</dbReference>
<proteinExistence type="inferred from homology"/>
<dbReference type="InterPro" id="IPR000297">
    <property type="entry name" value="PPIase_PpiC"/>
</dbReference>
<feature type="region of interest" description="Disordered" evidence="5">
    <location>
        <begin position="282"/>
        <end position="318"/>
    </location>
</feature>
<evidence type="ECO:0000256" key="1">
    <source>
        <dbReference type="ARBA" id="ARBA00000971"/>
    </source>
</evidence>
<evidence type="ECO:0000256" key="6">
    <source>
        <dbReference type="SAM" id="SignalP"/>
    </source>
</evidence>
<evidence type="ECO:0000256" key="4">
    <source>
        <dbReference type="ARBA" id="ARBA00023110"/>
    </source>
</evidence>
<gene>
    <name evidence="8" type="ORF">AZ34_13425</name>
</gene>
<name>A0A016XIN4_9BURK</name>
<dbReference type="InterPro" id="IPR050245">
    <property type="entry name" value="PrsA_foldase"/>
</dbReference>
<dbReference type="InterPro" id="IPR014274">
    <property type="entry name" value="PPIase_EpsD"/>
</dbReference>
<dbReference type="SUPFAM" id="SSF109998">
    <property type="entry name" value="Triger factor/SurA peptide-binding domain-like"/>
    <property type="match status" value="1"/>
</dbReference>
<comment type="caution">
    <text evidence="8">The sequence shown here is derived from an EMBL/GenBank/DDBJ whole genome shotgun (WGS) entry which is preliminary data.</text>
</comment>
<dbReference type="PANTHER" id="PTHR47245">
    <property type="entry name" value="PEPTIDYLPROLYL ISOMERASE"/>
    <property type="match status" value="1"/>
</dbReference>
<keyword evidence="8" id="KW-0413">Isomerase</keyword>
<evidence type="ECO:0000313" key="9">
    <source>
        <dbReference type="Proteomes" id="UP000023268"/>
    </source>
</evidence>
<feature type="signal peptide" evidence="6">
    <location>
        <begin position="1"/>
        <end position="21"/>
    </location>
</feature>
<dbReference type="RefSeq" id="WP_035608789.1">
    <property type="nucleotide sequence ID" value="NZ_JEMG01000001.1"/>
</dbReference>
<dbReference type="AlphaFoldDB" id="A0A016XIN4"/>